<dbReference type="RefSeq" id="WP_137339057.1">
    <property type="nucleotide sequence ID" value="NZ_SZVO01000002.1"/>
</dbReference>
<dbReference type="GO" id="GO:0055129">
    <property type="term" value="P:L-proline biosynthetic process"/>
    <property type="evidence" value="ECO:0007669"/>
    <property type="project" value="UniProtKB-UniRule"/>
</dbReference>
<protein>
    <recommendedName>
        <fullName evidence="7">Gamma-glutamyl phosphate reductase</fullName>
        <shortName evidence="7">GPR</shortName>
        <ecNumber evidence="7">1.2.1.41</ecNumber>
    </recommendedName>
    <alternativeName>
        <fullName evidence="7">Glutamate-5-semialdehyde dehydrogenase</fullName>
    </alternativeName>
    <alternativeName>
        <fullName evidence="7">Glutamyl-gamma-semialdehyde dehydrogenase</fullName>
        <shortName evidence="7">GSA dehydrogenase</shortName>
    </alternativeName>
</protein>
<evidence type="ECO:0000256" key="5">
    <source>
        <dbReference type="ARBA" id="ARBA00023002"/>
    </source>
</evidence>
<keyword evidence="5 7" id="KW-0560">Oxidoreductase</keyword>
<accession>A0A4U6DAF6</accession>
<dbReference type="SUPFAM" id="SSF53720">
    <property type="entry name" value="ALDH-like"/>
    <property type="match status" value="1"/>
</dbReference>
<dbReference type="OrthoDB" id="9809970at2"/>
<comment type="similarity">
    <text evidence="7">Belongs to the gamma-glutamyl phosphate reductase family.</text>
</comment>
<dbReference type="InterPro" id="IPR016162">
    <property type="entry name" value="Ald_DH_N"/>
</dbReference>
<keyword evidence="9" id="KW-1185">Reference proteome</keyword>
<keyword evidence="2 7" id="KW-0028">Amino-acid biosynthesis</keyword>
<evidence type="ECO:0000256" key="4">
    <source>
        <dbReference type="ARBA" id="ARBA00022857"/>
    </source>
</evidence>
<dbReference type="NCBIfam" id="TIGR00407">
    <property type="entry name" value="proA"/>
    <property type="match status" value="1"/>
</dbReference>
<dbReference type="Gene3D" id="3.40.309.10">
    <property type="entry name" value="Aldehyde Dehydrogenase, Chain A, domain 2"/>
    <property type="match status" value="1"/>
</dbReference>
<comment type="catalytic activity">
    <reaction evidence="6 7">
        <text>L-glutamate 5-semialdehyde + phosphate + NADP(+) = L-glutamyl 5-phosphate + NADPH + H(+)</text>
        <dbReference type="Rhea" id="RHEA:19541"/>
        <dbReference type="ChEBI" id="CHEBI:15378"/>
        <dbReference type="ChEBI" id="CHEBI:43474"/>
        <dbReference type="ChEBI" id="CHEBI:57783"/>
        <dbReference type="ChEBI" id="CHEBI:58066"/>
        <dbReference type="ChEBI" id="CHEBI:58274"/>
        <dbReference type="ChEBI" id="CHEBI:58349"/>
        <dbReference type="EC" id="1.2.1.41"/>
    </reaction>
</comment>
<comment type="pathway">
    <text evidence="1 7">Amino-acid biosynthesis; L-proline biosynthesis; L-glutamate 5-semialdehyde from L-glutamate: step 2/2.</text>
</comment>
<evidence type="ECO:0000256" key="2">
    <source>
        <dbReference type="ARBA" id="ARBA00022605"/>
    </source>
</evidence>
<dbReference type="GO" id="GO:0050661">
    <property type="term" value="F:NADP binding"/>
    <property type="evidence" value="ECO:0007669"/>
    <property type="project" value="InterPro"/>
</dbReference>
<keyword evidence="3 7" id="KW-0641">Proline biosynthesis</keyword>
<evidence type="ECO:0000256" key="7">
    <source>
        <dbReference type="HAMAP-Rule" id="MF_00412"/>
    </source>
</evidence>
<reference evidence="8 9" key="1">
    <citation type="submission" date="2019-05" db="EMBL/GenBank/DDBJ databases">
        <title>Dyadobacter AR-3-8 sp. nov., isolated from arctic soil.</title>
        <authorList>
            <person name="Chaudhary D.K."/>
        </authorList>
    </citation>
    <scope>NUCLEOTIDE SEQUENCE [LARGE SCALE GENOMIC DNA]</scope>
    <source>
        <strain evidence="8 9">AR-3-8</strain>
    </source>
</reference>
<evidence type="ECO:0000256" key="6">
    <source>
        <dbReference type="ARBA" id="ARBA00049024"/>
    </source>
</evidence>
<dbReference type="InterPro" id="IPR000965">
    <property type="entry name" value="GPR_dom"/>
</dbReference>
<gene>
    <name evidence="7" type="primary">proA</name>
    <name evidence="8" type="ORF">FDK13_05890</name>
</gene>
<dbReference type="InterPro" id="IPR016163">
    <property type="entry name" value="Ald_DH_C"/>
</dbReference>
<dbReference type="EC" id="1.2.1.41" evidence="7"/>
<dbReference type="CDD" id="cd07079">
    <property type="entry name" value="ALDH_F18-19_ProA-GPR"/>
    <property type="match status" value="1"/>
</dbReference>
<keyword evidence="7" id="KW-0963">Cytoplasm</keyword>
<sequence length="421" mass="46090">MSSPLSTPYRTLFDNVKKASRHIANLDPLLVGQVLEELAKSLVAQSPRILAANRLDLDLMNSSDPKYDRLRLTKARIESMASDLLKIASLPSPLARQFSESVLDNGLRLSKITIPIGVIGFIYEARPNVTIDVFALCLKSGNGCILKGASDAAHSNQLLFFLILKALAQFNIDTGFVQLLPTERSATSELLNASQFVDVIIPRGGRELIDFVKVNSRVPVIETGAGVVHLYFDKDGDTQKGSDLILNSKTRKVSACNSLDSLLIHKSRLTDLPALVNKLIPFNVLLYCAPEAAATLRLFYPEHLLLDLEETSNATEYLSYGMTINLVEDVEQAVEHINYFTARNSEAIVTENQTTARYFQTQVDAAVVYVNAATGFTDGAQFGLGAEVGISTQKLHASGPMGLQELTSYKWLVNGEGQIRT</sequence>
<comment type="caution">
    <text evidence="8">The sequence shown here is derived from an EMBL/GenBank/DDBJ whole genome shotgun (WGS) entry which is preliminary data.</text>
</comment>
<dbReference type="InterPro" id="IPR016161">
    <property type="entry name" value="Ald_DH/histidinol_DH"/>
</dbReference>
<comment type="function">
    <text evidence="7">Catalyzes the NADPH-dependent reduction of L-glutamate 5-phosphate into L-glutamate 5-semialdehyde and phosphate. The product spontaneously undergoes cyclization to form 1-pyrroline-5-carboxylate.</text>
</comment>
<name>A0A4U6DAF6_9BACT</name>
<organism evidence="8 9">
    <name type="scientific">Dyadobacter frigoris</name>
    <dbReference type="NCBI Taxonomy" id="2576211"/>
    <lineage>
        <taxon>Bacteria</taxon>
        <taxon>Pseudomonadati</taxon>
        <taxon>Bacteroidota</taxon>
        <taxon>Cytophagia</taxon>
        <taxon>Cytophagales</taxon>
        <taxon>Spirosomataceae</taxon>
        <taxon>Dyadobacter</taxon>
    </lineage>
</organism>
<dbReference type="EMBL" id="SZVO01000002">
    <property type="protein sequence ID" value="TKT93381.1"/>
    <property type="molecule type" value="Genomic_DNA"/>
</dbReference>
<dbReference type="PANTHER" id="PTHR11063:SF8">
    <property type="entry name" value="DELTA-1-PYRROLINE-5-CARBOXYLATE SYNTHASE"/>
    <property type="match status" value="1"/>
</dbReference>
<evidence type="ECO:0000256" key="3">
    <source>
        <dbReference type="ARBA" id="ARBA00022650"/>
    </source>
</evidence>
<keyword evidence="4 7" id="KW-0521">NADP</keyword>
<dbReference type="Gene3D" id="3.40.605.10">
    <property type="entry name" value="Aldehyde Dehydrogenase, Chain A, domain 1"/>
    <property type="match status" value="1"/>
</dbReference>
<dbReference type="PIRSF" id="PIRSF000151">
    <property type="entry name" value="GPR"/>
    <property type="match status" value="1"/>
</dbReference>
<evidence type="ECO:0000313" key="9">
    <source>
        <dbReference type="Proteomes" id="UP000304900"/>
    </source>
</evidence>
<dbReference type="PANTHER" id="PTHR11063">
    <property type="entry name" value="GLUTAMATE SEMIALDEHYDE DEHYDROGENASE"/>
    <property type="match status" value="1"/>
</dbReference>
<dbReference type="Proteomes" id="UP000304900">
    <property type="component" value="Unassembled WGS sequence"/>
</dbReference>
<dbReference type="AlphaFoldDB" id="A0A4U6DAF6"/>
<dbReference type="GO" id="GO:0004350">
    <property type="term" value="F:glutamate-5-semialdehyde dehydrogenase activity"/>
    <property type="evidence" value="ECO:0007669"/>
    <property type="project" value="UniProtKB-UniRule"/>
</dbReference>
<proteinExistence type="inferred from homology"/>
<dbReference type="UniPathway" id="UPA00098">
    <property type="reaction ID" value="UER00360"/>
</dbReference>
<dbReference type="NCBIfam" id="NF001221">
    <property type="entry name" value="PRK00197.1"/>
    <property type="match status" value="1"/>
</dbReference>
<comment type="subcellular location">
    <subcellularLocation>
        <location evidence="7">Cytoplasm</location>
    </subcellularLocation>
</comment>
<evidence type="ECO:0000256" key="1">
    <source>
        <dbReference type="ARBA" id="ARBA00004985"/>
    </source>
</evidence>
<dbReference type="InterPro" id="IPR012134">
    <property type="entry name" value="Glu-5-SA_DH"/>
</dbReference>
<dbReference type="HAMAP" id="MF_00412">
    <property type="entry name" value="ProA"/>
    <property type="match status" value="1"/>
</dbReference>
<evidence type="ECO:0000313" key="8">
    <source>
        <dbReference type="EMBL" id="TKT93381.1"/>
    </source>
</evidence>
<dbReference type="GO" id="GO:0005737">
    <property type="term" value="C:cytoplasm"/>
    <property type="evidence" value="ECO:0007669"/>
    <property type="project" value="UniProtKB-SubCell"/>
</dbReference>